<dbReference type="Proteomes" id="UP000295257">
    <property type="component" value="Unassembled WGS sequence"/>
</dbReference>
<dbReference type="EMBL" id="PUFN01000015">
    <property type="protein sequence ID" value="TDG72760.1"/>
    <property type="molecule type" value="Genomic_DNA"/>
</dbReference>
<keyword evidence="1" id="KW-0175">Coiled coil</keyword>
<feature type="coiled-coil region" evidence="1">
    <location>
        <begin position="72"/>
        <end position="99"/>
    </location>
</feature>
<proteinExistence type="predicted"/>
<sequence>MNNTDKLTRTYDMDKIDDLLCELDNSKIRINALMDFNLKLKRINNEQMNKGLFSNEFERLSPIIELLNNESFESLDRAINILENDMEQAEIKKPAFKAKVSKVAENK</sequence>
<evidence type="ECO:0000313" key="2">
    <source>
        <dbReference type="EMBL" id="TDG72760.1"/>
    </source>
</evidence>
<protein>
    <submittedName>
        <fullName evidence="2">Uncharacterized protein</fullName>
    </submittedName>
</protein>
<organism evidence="2 3">
    <name type="scientific">Companilactobacillus farciminis</name>
    <dbReference type="NCBI Taxonomy" id="1612"/>
    <lineage>
        <taxon>Bacteria</taxon>
        <taxon>Bacillati</taxon>
        <taxon>Bacillota</taxon>
        <taxon>Bacilli</taxon>
        <taxon>Lactobacillales</taxon>
        <taxon>Lactobacillaceae</taxon>
        <taxon>Companilactobacillus</taxon>
    </lineage>
</organism>
<comment type="caution">
    <text evidence="2">The sequence shown here is derived from an EMBL/GenBank/DDBJ whole genome shotgun (WGS) entry which is preliminary data.</text>
</comment>
<evidence type="ECO:0000313" key="3">
    <source>
        <dbReference type="Proteomes" id="UP000295257"/>
    </source>
</evidence>
<gene>
    <name evidence="2" type="ORF">C5L30_000944</name>
</gene>
<dbReference type="OrthoDB" id="2310962at2"/>
<dbReference type="RefSeq" id="WP_010020224.1">
    <property type="nucleotide sequence ID" value="NZ_BHYW01000011.1"/>
</dbReference>
<dbReference type="AlphaFoldDB" id="A0A4R5NFT8"/>
<keyword evidence="3" id="KW-1185">Reference proteome</keyword>
<reference evidence="2 3" key="1">
    <citation type="journal article" date="2019" name="Appl. Microbiol. Biotechnol.">
        <title>Uncovering carbohydrate metabolism through a genotype-phenotype association study of 56 lactic acid bacteria genomes.</title>
        <authorList>
            <person name="Buron-Moles G."/>
            <person name="Chailyan A."/>
            <person name="Dolejs I."/>
            <person name="Forster J."/>
            <person name="Miks M.H."/>
        </authorList>
    </citation>
    <scope>NUCLEOTIDE SEQUENCE [LARGE SCALE GENOMIC DNA]</scope>
    <source>
        <strain evidence="2 3">ATCC 29644</strain>
    </source>
</reference>
<accession>A0A4R5NFT8</accession>
<evidence type="ECO:0000256" key="1">
    <source>
        <dbReference type="SAM" id="Coils"/>
    </source>
</evidence>
<name>A0A4R5NFT8_9LACO</name>